<evidence type="ECO:0000313" key="4">
    <source>
        <dbReference type="EMBL" id="CUV13533.1"/>
    </source>
</evidence>
<dbReference type="PATRIC" id="fig|305.106.peg.3550"/>
<organism evidence="4">
    <name type="scientific">Ralstonia solanacearum</name>
    <name type="common">Pseudomonas solanacearum</name>
    <dbReference type="NCBI Taxonomy" id="305"/>
    <lineage>
        <taxon>Bacteria</taxon>
        <taxon>Pseudomonadati</taxon>
        <taxon>Pseudomonadota</taxon>
        <taxon>Betaproteobacteria</taxon>
        <taxon>Burkholderiales</taxon>
        <taxon>Burkholderiaceae</taxon>
        <taxon>Ralstonia</taxon>
        <taxon>Ralstonia solanacearum species complex</taxon>
    </lineage>
</organism>
<dbReference type="PANTHER" id="PTHR35530:SF1">
    <property type="entry name" value="2-HYDROXYMUCONATE TAUTOMERASE"/>
    <property type="match status" value="1"/>
</dbReference>
<feature type="domain" description="4-oxalocrotonate tautomerase-like" evidence="3">
    <location>
        <begin position="2"/>
        <end position="60"/>
    </location>
</feature>
<proteinExistence type="inferred from homology"/>
<dbReference type="GO" id="GO:0016853">
    <property type="term" value="F:isomerase activity"/>
    <property type="evidence" value="ECO:0007669"/>
    <property type="project" value="UniProtKB-KW"/>
</dbReference>
<dbReference type="SUPFAM" id="SSF55331">
    <property type="entry name" value="Tautomerase/MIF"/>
    <property type="match status" value="1"/>
</dbReference>
<dbReference type="InterPro" id="IPR014347">
    <property type="entry name" value="Tautomerase/MIF_sf"/>
</dbReference>
<sequence length="140" mass="15787">MPILNVKVSARRSPEMTRKIAATLLELTSRILGKDPNVTAIAIDYVDPQDWIVGGQTLAAQGRQSVYFDIKVTDQTNTKAEKAQYIAEAFEAFSRLLGNLHEERYIYIQDVRAASYGYGGKTQEYRFQHIRDVLHAPPAD</sequence>
<dbReference type="Gene3D" id="3.30.429.10">
    <property type="entry name" value="Macrophage Migration Inhibitory Factor"/>
    <property type="match status" value="2"/>
</dbReference>
<dbReference type="EMBL" id="LN899819">
    <property type="protein sequence ID" value="CUV13533.1"/>
    <property type="molecule type" value="Genomic_DNA"/>
</dbReference>
<name>A0A0S4TVE9_RALSL</name>
<dbReference type="Pfam" id="PF01361">
    <property type="entry name" value="Tautomerase"/>
    <property type="match status" value="1"/>
</dbReference>
<dbReference type="PANTHER" id="PTHR35530">
    <property type="entry name" value="TAUTOMERASE-RELATED"/>
    <property type="match status" value="1"/>
</dbReference>
<evidence type="ECO:0000259" key="3">
    <source>
        <dbReference type="Pfam" id="PF01361"/>
    </source>
</evidence>
<dbReference type="AlphaFoldDB" id="A0A0S4TVE9"/>
<evidence type="ECO:0000256" key="2">
    <source>
        <dbReference type="ARBA" id="ARBA00023235"/>
    </source>
</evidence>
<comment type="similarity">
    <text evidence="1">Belongs to the 4-oxalocrotonate tautomerase family.</text>
</comment>
<keyword evidence="2" id="KW-0413">Isomerase</keyword>
<reference evidence="4" key="1">
    <citation type="submission" date="2015-10" db="EMBL/GenBank/DDBJ databases">
        <authorList>
            <person name="Gilbert D.G."/>
        </authorList>
    </citation>
    <scope>NUCLEOTIDE SEQUENCE</scope>
    <source>
        <strain evidence="4">Phyl III-seqv23</strain>
    </source>
</reference>
<protein>
    <submittedName>
        <fullName evidence="4">Putative 4-oxalocrotonate tautomerase</fullName>
    </submittedName>
</protein>
<evidence type="ECO:0000256" key="1">
    <source>
        <dbReference type="ARBA" id="ARBA00006723"/>
    </source>
</evidence>
<dbReference type="InterPro" id="IPR004370">
    <property type="entry name" value="4-OT-like_dom"/>
</dbReference>
<accession>A0A0S4TVE9</accession>
<gene>
    <name evidence="4" type="ORF">RUN39_v1_590091</name>
</gene>